<keyword evidence="2" id="KW-1185">Reference proteome</keyword>
<organism evidence="2 3">
    <name type="scientific">Octopus sinensis</name>
    <name type="common">East Asian common octopus</name>
    <dbReference type="NCBI Taxonomy" id="2607531"/>
    <lineage>
        <taxon>Eukaryota</taxon>
        <taxon>Metazoa</taxon>
        <taxon>Spiralia</taxon>
        <taxon>Lophotrochozoa</taxon>
        <taxon>Mollusca</taxon>
        <taxon>Cephalopoda</taxon>
        <taxon>Coleoidea</taxon>
        <taxon>Octopodiformes</taxon>
        <taxon>Octopoda</taxon>
        <taxon>Incirrata</taxon>
        <taxon>Octopodidae</taxon>
        <taxon>Octopus</taxon>
    </lineage>
</organism>
<accession>A0A6P7U973</accession>
<dbReference type="AlphaFoldDB" id="A0A6P7U973"/>
<protein>
    <submittedName>
        <fullName evidence="3">Uncharacterized protein LOC115231674</fullName>
    </submittedName>
</protein>
<dbReference type="RefSeq" id="XP_029657506.1">
    <property type="nucleotide sequence ID" value="XM_029801646.1"/>
</dbReference>
<dbReference type="KEGG" id="osn:115231674"/>
<sequence>MTGLILLSISELDDIDTTKPANTIWDAVTSSMKRTALNVVGINQKQHKFHNNEIFSLSENQKALRLRIQNSKNPEDIRDLRKLSNLTLLNIKKIQKTLVYKETEEQLQNIVKQKDGTRMFMAMRLLMKKQRQNSITVWDTTGAIIINNKSKGDAISRFYYKMLNWEDESGYKPYPHTAGALSCPINTCEILDAIKKLKIGRSARPDNIPPELVKYAPVKLAEIIAYILNKGFEQNNQLDFGKGWLIPLQKPGKQKGPLLNLRPIIILTTLRKTLSLVALERIRIKVENYLSLGQSGFRTGRSTADVIWTHRWTAALCQKYKRCTEILGIDMSRAFDSIHRTKLVDVLSSFLNQDDVRIIIKLLQGTQLATELGKTESNYFYTSRAIPQGDLLSPVLFIVYLEAALRDFRPFVDNSKYNEIIYADDVNFVSEDAETFQYIIEILPHIFSKWFLKVNHNKTEYTKIVRAERTHDEPWRKH</sequence>
<dbReference type="PANTHER" id="PTHR19446">
    <property type="entry name" value="REVERSE TRANSCRIPTASES"/>
    <property type="match status" value="1"/>
</dbReference>
<dbReference type="SUPFAM" id="SSF56672">
    <property type="entry name" value="DNA/RNA polymerases"/>
    <property type="match status" value="1"/>
</dbReference>
<dbReference type="InterPro" id="IPR043502">
    <property type="entry name" value="DNA/RNA_pol_sf"/>
</dbReference>
<dbReference type="Proteomes" id="UP000515154">
    <property type="component" value="Unplaced"/>
</dbReference>
<dbReference type="Pfam" id="PF00078">
    <property type="entry name" value="RVT_1"/>
    <property type="match status" value="1"/>
</dbReference>
<reference evidence="3" key="1">
    <citation type="submission" date="2025-08" db="UniProtKB">
        <authorList>
            <consortium name="RefSeq"/>
        </authorList>
    </citation>
    <scope>IDENTIFICATION</scope>
</reference>
<dbReference type="PROSITE" id="PS50878">
    <property type="entry name" value="RT_POL"/>
    <property type="match status" value="1"/>
</dbReference>
<feature type="domain" description="Reverse transcriptase" evidence="1">
    <location>
        <begin position="229"/>
        <end position="478"/>
    </location>
</feature>
<proteinExistence type="predicted"/>
<evidence type="ECO:0000259" key="1">
    <source>
        <dbReference type="PROSITE" id="PS50878"/>
    </source>
</evidence>
<dbReference type="InterPro" id="IPR000477">
    <property type="entry name" value="RT_dom"/>
</dbReference>
<evidence type="ECO:0000313" key="2">
    <source>
        <dbReference type="Proteomes" id="UP000515154"/>
    </source>
</evidence>
<evidence type="ECO:0000313" key="3">
    <source>
        <dbReference type="RefSeq" id="XP_029657506.1"/>
    </source>
</evidence>
<gene>
    <name evidence="3" type="primary">LOC115231674</name>
</gene>
<name>A0A6P7U973_9MOLL</name>